<dbReference type="EMBL" id="CAJVNV010000644">
    <property type="protein sequence ID" value="CAG8336050.1"/>
    <property type="molecule type" value="Genomic_DNA"/>
</dbReference>
<gene>
    <name evidence="2" type="ORF">PENNAL_c0125G07710</name>
    <name evidence="1" type="ORF">PNAL_LOCUS10715</name>
</gene>
<dbReference type="Proteomes" id="UP001153461">
    <property type="component" value="Unassembled WGS sequence"/>
</dbReference>
<proteinExistence type="predicted"/>
<protein>
    <submittedName>
        <fullName evidence="2">Uncharacterized protein</fullName>
    </submittedName>
</protein>
<reference evidence="2" key="1">
    <citation type="submission" date="2016-10" db="EMBL/GenBank/DDBJ databases">
        <title>Uncovering the secondary metabolism of Penicillium species provides insights into the evolution of 6-MSA pathways.</title>
        <authorList>
            <person name="Nielsen J.C."/>
            <person name="Nielsen J."/>
        </authorList>
    </citation>
    <scope>NUCLEOTIDE SEQUENCE [LARGE SCALE GENOMIC DNA]</scope>
    <source>
        <strain evidence="2">IBT 13039</strain>
    </source>
</reference>
<name>A0A1V6X4N5_PENNA</name>
<keyword evidence="3" id="KW-1185">Reference proteome</keyword>
<dbReference type="EMBL" id="MOOB01000125">
    <property type="protein sequence ID" value="OQE70066.1"/>
    <property type="molecule type" value="Genomic_DNA"/>
</dbReference>
<evidence type="ECO:0000313" key="1">
    <source>
        <dbReference type="EMBL" id="CAG8336050.1"/>
    </source>
</evidence>
<dbReference type="AlphaFoldDB" id="A0A1V6X4N5"/>
<evidence type="ECO:0000313" key="3">
    <source>
        <dbReference type="Proteomes" id="UP000191691"/>
    </source>
</evidence>
<evidence type="ECO:0000313" key="2">
    <source>
        <dbReference type="EMBL" id="OQE70066.1"/>
    </source>
</evidence>
<dbReference type="OMA" id="PDMEDPI"/>
<dbReference type="STRING" id="60175.A0A1V6X4N5"/>
<sequence>MPRPDNEFINQFREKFGDLLLGRQGGRGLRGSQFVVGDPMLPASYASGNEPIDVASTDEAITGQTLKRESGYAKYHSFHAPADLFSPIIKDKEYKTFHDCNPGSGAVFYNNLGDIRSTMVQLNPDISPTFDKPFQPIPQNF</sequence>
<dbReference type="Proteomes" id="UP000191691">
    <property type="component" value="Unassembled WGS sequence"/>
</dbReference>
<comment type="caution">
    <text evidence="2">The sequence shown here is derived from an EMBL/GenBank/DDBJ whole genome shotgun (WGS) entry which is preliminary data.</text>
</comment>
<reference evidence="3" key="2">
    <citation type="journal article" date="2017" name="Nat. Microbiol.">
        <title>Global analysis of biosynthetic gene clusters reveals vast potential of secondary metabolite production in Penicillium species.</title>
        <authorList>
            <person name="Nielsen J.C."/>
            <person name="Grijseels S."/>
            <person name="Prigent S."/>
            <person name="Ji B."/>
            <person name="Dainat J."/>
            <person name="Nielsen K.F."/>
            <person name="Frisvad J.C."/>
            <person name="Workman M."/>
            <person name="Nielsen J."/>
        </authorList>
    </citation>
    <scope>NUCLEOTIDE SEQUENCE [LARGE SCALE GENOMIC DNA]</scope>
    <source>
        <strain evidence="3">IBT 13039</strain>
    </source>
</reference>
<organism evidence="2 3">
    <name type="scientific">Penicillium nalgiovense</name>
    <dbReference type="NCBI Taxonomy" id="60175"/>
    <lineage>
        <taxon>Eukaryota</taxon>
        <taxon>Fungi</taxon>
        <taxon>Dikarya</taxon>
        <taxon>Ascomycota</taxon>
        <taxon>Pezizomycotina</taxon>
        <taxon>Eurotiomycetes</taxon>
        <taxon>Eurotiomycetidae</taxon>
        <taxon>Eurotiales</taxon>
        <taxon>Aspergillaceae</taxon>
        <taxon>Penicillium</taxon>
    </lineage>
</organism>
<reference evidence="1" key="3">
    <citation type="submission" date="2021-07" db="EMBL/GenBank/DDBJ databases">
        <authorList>
            <person name="Branca A.L. A."/>
        </authorList>
    </citation>
    <scope>NUCLEOTIDE SEQUENCE</scope>
</reference>
<accession>A0A1V6X4N5</accession>